<evidence type="ECO:0000313" key="1">
    <source>
        <dbReference type="EMBL" id="WHY53871.1"/>
    </source>
</evidence>
<dbReference type="Proteomes" id="UP001178322">
    <property type="component" value="Chromosome"/>
</dbReference>
<dbReference type="Pfam" id="PF05488">
    <property type="entry name" value="PAAR_motif"/>
    <property type="match status" value="1"/>
</dbReference>
<organism evidence="1 2">
    <name type="scientific">Lysinibacillus pakistanensis</name>
    <dbReference type="NCBI Taxonomy" id="759811"/>
    <lineage>
        <taxon>Bacteria</taxon>
        <taxon>Bacillati</taxon>
        <taxon>Bacillota</taxon>
        <taxon>Bacilli</taxon>
        <taxon>Bacillales</taxon>
        <taxon>Bacillaceae</taxon>
        <taxon>Lysinibacillus</taxon>
    </lineage>
</organism>
<reference evidence="1" key="1">
    <citation type="submission" date="2023-05" db="EMBL/GenBank/DDBJ databases">
        <title>Comparative genomics of Bacillaceae isolates and their secondary metabolite potential.</title>
        <authorList>
            <person name="Song L."/>
            <person name="Nielsen L.J."/>
            <person name="Mohite O."/>
            <person name="Xu X."/>
            <person name="Weber T."/>
            <person name="Kovacs A.T."/>
        </authorList>
    </citation>
    <scope>NUCLEOTIDE SEQUENCE</scope>
    <source>
        <strain evidence="1">LY1</strain>
    </source>
</reference>
<dbReference type="AlphaFoldDB" id="A0AAX3X123"/>
<dbReference type="Gene3D" id="2.60.200.60">
    <property type="match status" value="1"/>
</dbReference>
<dbReference type="CDD" id="cd14737">
    <property type="entry name" value="PAAR_1"/>
    <property type="match status" value="1"/>
</dbReference>
<proteinExistence type="predicted"/>
<sequence length="96" mass="10158">MPEAIRFGDICKGHDCHVPRPNDEASSDVIINDLGAHRLGDHWETHCCGSSCHDSVAAEGSPDVIVNGKPLCRVDDLTVCGSPMGLTHSPDVIVNG</sequence>
<gene>
    <name evidence="1" type="ORF">QNH24_11725</name>
</gene>
<dbReference type="InterPro" id="IPR008727">
    <property type="entry name" value="PAAR_motif"/>
</dbReference>
<name>A0AAX3X123_9BACI</name>
<accession>A0AAX3X123</accession>
<protein>
    <submittedName>
        <fullName evidence="1">PAAR domain-containing protein</fullName>
    </submittedName>
</protein>
<dbReference type="RefSeq" id="WP_283872360.1">
    <property type="nucleotide sequence ID" value="NZ_CP126101.1"/>
</dbReference>
<dbReference type="EMBL" id="CP126101">
    <property type="protein sequence ID" value="WHY53871.1"/>
    <property type="molecule type" value="Genomic_DNA"/>
</dbReference>
<evidence type="ECO:0000313" key="2">
    <source>
        <dbReference type="Proteomes" id="UP001178322"/>
    </source>
</evidence>